<protein>
    <submittedName>
        <fullName evidence="1">Uncharacterized protein</fullName>
    </submittedName>
</protein>
<dbReference type="Proteomes" id="UP000320762">
    <property type="component" value="Unassembled WGS sequence"/>
</dbReference>
<proteinExistence type="predicted"/>
<evidence type="ECO:0000313" key="1">
    <source>
        <dbReference type="EMBL" id="TRM55595.1"/>
    </source>
</evidence>
<keyword evidence="2" id="KW-1185">Reference proteome</keyword>
<evidence type="ECO:0000313" key="2">
    <source>
        <dbReference type="Proteomes" id="UP000320762"/>
    </source>
</evidence>
<dbReference type="EMBL" id="VDMD01000111">
    <property type="protein sequence ID" value="TRM55595.1"/>
    <property type="molecule type" value="Genomic_DNA"/>
</dbReference>
<dbReference type="OrthoDB" id="2893144at2759"/>
<name>A0A550BSR8_9AGAR</name>
<sequence length="280" mass="30360">MSVFPAGQHVPIVLQGWRSRHSPSQLNSLLQDCLLHDSHCHDTLRTCFVERVAFLRSEATRGQEVVSVDYSHTALDENGVTNGGEVRRTAHFERLRGHIQAGGNFFAAVGAKLREFVGLGTGNQDTVTIDERGALGPDFELVTSFKPAPGTLTIVDCVLAAHILTDRAPDCSTLRYSSMWHARMLFETLRRLAGAGPALDGPACRRAGRWFGLPLVNAEGRLLILERVPTMSNASGKALALLRAFLDPLGCPSGDAAVIHAAVLGECEDEEGLRYVGYCQ</sequence>
<reference evidence="1 2" key="1">
    <citation type="journal article" date="2019" name="New Phytol.">
        <title>Comparative genomics reveals unique wood-decay strategies and fruiting body development in the Schizophyllaceae.</title>
        <authorList>
            <person name="Almasi E."/>
            <person name="Sahu N."/>
            <person name="Krizsan K."/>
            <person name="Balint B."/>
            <person name="Kovacs G.M."/>
            <person name="Kiss B."/>
            <person name="Cseklye J."/>
            <person name="Drula E."/>
            <person name="Henrissat B."/>
            <person name="Nagy I."/>
            <person name="Chovatia M."/>
            <person name="Adam C."/>
            <person name="LaButti K."/>
            <person name="Lipzen A."/>
            <person name="Riley R."/>
            <person name="Grigoriev I.V."/>
            <person name="Nagy L.G."/>
        </authorList>
    </citation>
    <scope>NUCLEOTIDE SEQUENCE [LARGE SCALE GENOMIC DNA]</scope>
    <source>
        <strain evidence="1 2">NL-1724</strain>
    </source>
</reference>
<organism evidence="1 2">
    <name type="scientific">Schizophyllum amplum</name>
    <dbReference type="NCBI Taxonomy" id="97359"/>
    <lineage>
        <taxon>Eukaryota</taxon>
        <taxon>Fungi</taxon>
        <taxon>Dikarya</taxon>
        <taxon>Basidiomycota</taxon>
        <taxon>Agaricomycotina</taxon>
        <taxon>Agaricomycetes</taxon>
        <taxon>Agaricomycetidae</taxon>
        <taxon>Agaricales</taxon>
        <taxon>Schizophyllaceae</taxon>
        <taxon>Schizophyllum</taxon>
    </lineage>
</organism>
<comment type="caution">
    <text evidence="1">The sequence shown here is derived from an EMBL/GenBank/DDBJ whole genome shotgun (WGS) entry which is preliminary data.</text>
</comment>
<gene>
    <name evidence="1" type="ORF">BD626DRAFT_524018</name>
</gene>
<accession>A0A550BSR8</accession>
<dbReference type="AlphaFoldDB" id="A0A550BSR8"/>